<keyword evidence="2" id="KW-1185">Reference proteome</keyword>
<protein>
    <submittedName>
        <fullName evidence="1">Uncharacterized protein</fullName>
    </submittedName>
</protein>
<proteinExistence type="predicted"/>
<comment type="caution">
    <text evidence="1">The sequence shown here is derived from an EMBL/GenBank/DDBJ whole genome shotgun (WGS) entry which is preliminary data.</text>
</comment>
<evidence type="ECO:0000313" key="2">
    <source>
        <dbReference type="Proteomes" id="UP000218542"/>
    </source>
</evidence>
<gene>
    <name evidence="1" type="ORF">SCALIN_C28_0072</name>
</gene>
<organism evidence="1 2">
    <name type="scientific">Candidatus Scalindua japonica</name>
    <dbReference type="NCBI Taxonomy" id="1284222"/>
    <lineage>
        <taxon>Bacteria</taxon>
        <taxon>Pseudomonadati</taxon>
        <taxon>Planctomycetota</taxon>
        <taxon>Candidatus Brocadiia</taxon>
        <taxon>Candidatus Brocadiales</taxon>
        <taxon>Candidatus Scalinduaceae</taxon>
        <taxon>Candidatus Scalindua</taxon>
    </lineage>
</organism>
<dbReference type="EMBL" id="BAOS01000028">
    <property type="protein sequence ID" value="GAX61870.1"/>
    <property type="molecule type" value="Genomic_DNA"/>
</dbReference>
<dbReference type="AlphaFoldDB" id="A0A286U130"/>
<sequence length="127" mass="15126">MIETHLDEIDRVIKDNSLVFFSDIQRVHTSPNSAYIKAKVKFIDNSLLNFFQHIHFRESNPIINYRYHYMDSKNNLIFRYDNAPHYPNISTFPHHKHILSGMKESEMPSIKNLITEIHRHIIRGIIP</sequence>
<reference evidence="2" key="1">
    <citation type="journal article" date="2017" name="Environ. Microbiol. Rep.">
        <title>Genetic Diversity of Marine Anaerobic Ammonium-Oxidizing Bacteria as Revealed by Genomic and Proteomic Analyses of 'Candidatus Scalindua japonica'.</title>
        <authorList>
            <person name="Oshiki M."/>
            <person name="Mizuto K."/>
            <person name="Kimura Z."/>
            <person name="Kindaichi T."/>
            <person name="Satoh H."/>
            <person name="Okabe S."/>
        </authorList>
    </citation>
    <scope>NUCLEOTIDE SEQUENCE [LARGE SCALE GENOMIC DNA]</scope>
    <source>
        <strain evidence="2">husup-a2</strain>
    </source>
</reference>
<dbReference type="RefSeq" id="WP_096895246.1">
    <property type="nucleotide sequence ID" value="NZ_BAOS01000028.1"/>
</dbReference>
<dbReference type="Proteomes" id="UP000218542">
    <property type="component" value="Unassembled WGS sequence"/>
</dbReference>
<dbReference type="OrthoDB" id="572460at2"/>
<dbReference type="Pfam" id="PF20126">
    <property type="entry name" value="TumE"/>
    <property type="match status" value="1"/>
</dbReference>
<name>A0A286U130_9BACT</name>
<evidence type="ECO:0000313" key="1">
    <source>
        <dbReference type="EMBL" id="GAX61870.1"/>
    </source>
</evidence>
<accession>A0A286U130</accession>
<dbReference type="InterPro" id="IPR045397">
    <property type="entry name" value="TumE-like"/>
</dbReference>